<protein>
    <submittedName>
        <fullName evidence="1">Uncharacterized protein</fullName>
    </submittedName>
</protein>
<evidence type="ECO:0000313" key="1">
    <source>
        <dbReference type="EMBL" id="KAJ2789794.1"/>
    </source>
</evidence>
<keyword evidence="2" id="KW-1185">Reference proteome</keyword>
<proteinExistence type="predicted"/>
<sequence>MAGAIGYAPDALKLTAAPGVSNQPMFSPMLPRAGVSRHMNHPHLASLAGHPQMPFMSAPALITETGDEPKIASYFALGAANLAGPPPQQQRQMGAFAPIMLGPASQAGTAAVVPPRTLPSEHQPQANADKLQQLGMELVQSVLNPFFPADNVEQPYAHGEGGLPEVGHDVQMGEPAPRIQRSNSIDTSSLATVAAGLGPYSVGPVAAPSPLGHSPPMLPRMATALMPPQDGGPAAAGSAMPLSPWPQGLSSLGLMSVPTGNPGQHPMYEPGLGQQSQQSRIYTPQPASLAQHHGQRLAHDAQPLGSGASCPVPGCKLSYPDVDTLRSHICFDHTREEALLAGNYSSPNSPTMGGF</sequence>
<organism evidence="1 2">
    <name type="scientific">Coemansia helicoidea</name>
    <dbReference type="NCBI Taxonomy" id="1286919"/>
    <lineage>
        <taxon>Eukaryota</taxon>
        <taxon>Fungi</taxon>
        <taxon>Fungi incertae sedis</taxon>
        <taxon>Zoopagomycota</taxon>
        <taxon>Kickxellomycotina</taxon>
        <taxon>Kickxellomycetes</taxon>
        <taxon>Kickxellales</taxon>
        <taxon>Kickxellaceae</taxon>
        <taxon>Coemansia</taxon>
    </lineage>
</organism>
<evidence type="ECO:0000313" key="2">
    <source>
        <dbReference type="Proteomes" id="UP001140087"/>
    </source>
</evidence>
<reference evidence="1" key="1">
    <citation type="submission" date="2022-07" db="EMBL/GenBank/DDBJ databases">
        <title>Phylogenomic reconstructions and comparative analyses of Kickxellomycotina fungi.</title>
        <authorList>
            <person name="Reynolds N.K."/>
            <person name="Stajich J.E."/>
            <person name="Barry K."/>
            <person name="Grigoriev I.V."/>
            <person name="Crous P."/>
            <person name="Smith M.E."/>
        </authorList>
    </citation>
    <scope>NUCLEOTIDE SEQUENCE</scope>
    <source>
        <strain evidence="1">BCRC 34780</strain>
    </source>
</reference>
<dbReference type="Proteomes" id="UP001140087">
    <property type="component" value="Unassembled WGS sequence"/>
</dbReference>
<gene>
    <name evidence="1" type="ORF">H4R21_006658</name>
</gene>
<name>A0ACC1KH68_9FUNG</name>
<comment type="caution">
    <text evidence="1">The sequence shown here is derived from an EMBL/GenBank/DDBJ whole genome shotgun (WGS) entry which is preliminary data.</text>
</comment>
<accession>A0ACC1KH68</accession>
<feature type="non-terminal residue" evidence="1">
    <location>
        <position position="355"/>
    </location>
</feature>
<dbReference type="EMBL" id="JANBUN010003680">
    <property type="protein sequence ID" value="KAJ2789794.1"/>
    <property type="molecule type" value="Genomic_DNA"/>
</dbReference>